<dbReference type="AlphaFoldDB" id="A0A2A2TAE8"/>
<keyword evidence="3" id="KW-1185">Reference proteome</keyword>
<feature type="compositionally biased region" description="Basic residues" evidence="1">
    <location>
        <begin position="48"/>
        <end position="60"/>
    </location>
</feature>
<dbReference type="EMBL" id="NTFS01000570">
    <property type="protein sequence ID" value="PAX48236.1"/>
    <property type="molecule type" value="Genomic_DNA"/>
</dbReference>
<gene>
    <name evidence="2" type="ORF">CK510_28490</name>
</gene>
<feature type="compositionally biased region" description="Basic and acidic residues" evidence="1">
    <location>
        <begin position="27"/>
        <end position="47"/>
    </location>
</feature>
<accession>A0A2A2TAE8</accession>
<sequence length="60" mass="7356">MNNSQSPDLKKITELFEVRIQELEKKLREQQKTSSVERREEKRSMRKEAKKQKRILRKNV</sequence>
<dbReference type="Proteomes" id="UP000218238">
    <property type="component" value="Unassembled WGS sequence"/>
</dbReference>
<dbReference type="RefSeq" id="WP_095724847.1">
    <property type="nucleotide sequence ID" value="NZ_NTFS01000570.1"/>
</dbReference>
<evidence type="ECO:0000313" key="3">
    <source>
        <dbReference type="Proteomes" id="UP000218238"/>
    </source>
</evidence>
<evidence type="ECO:0000256" key="1">
    <source>
        <dbReference type="SAM" id="MobiDB-lite"/>
    </source>
</evidence>
<evidence type="ECO:0000313" key="2">
    <source>
        <dbReference type="EMBL" id="PAX48236.1"/>
    </source>
</evidence>
<comment type="caution">
    <text evidence="2">The sequence shown here is derived from an EMBL/GenBank/DDBJ whole genome shotgun (WGS) entry which is preliminary data.</text>
</comment>
<feature type="region of interest" description="Disordered" evidence="1">
    <location>
        <begin position="27"/>
        <end position="60"/>
    </location>
</feature>
<proteinExistence type="predicted"/>
<organism evidence="2 3">
    <name type="scientific">Brunnivagina elsteri CCALA 953</name>
    <dbReference type="NCBI Taxonomy" id="987040"/>
    <lineage>
        <taxon>Bacteria</taxon>
        <taxon>Bacillati</taxon>
        <taxon>Cyanobacteriota</taxon>
        <taxon>Cyanophyceae</taxon>
        <taxon>Nostocales</taxon>
        <taxon>Calotrichaceae</taxon>
        <taxon>Brunnivagina</taxon>
    </lineage>
</organism>
<reference evidence="2 3" key="1">
    <citation type="submission" date="2017-08" db="EMBL/GenBank/DDBJ databases">
        <title>Draft genome sequence of filamentous cyanobacterium Calothrix elsteri CCALA 953.</title>
        <authorList>
            <person name="Gagunashvili A.N."/>
            <person name="Elster J."/>
            <person name="Andresson O.S."/>
        </authorList>
    </citation>
    <scope>NUCLEOTIDE SEQUENCE [LARGE SCALE GENOMIC DNA]</scope>
    <source>
        <strain evidence="2 3">CCALA 953</strain>
    </source>
</reference>
<protein>
    <submittedName>
        <fullName evidence="2">Uncharacterized protein</fullName>
    </submittedName>
</protein>
<name>A0A2A2TAE8_9CYAN</name>